<gene>
    <name evidence="1" type="ORF">F5878DRAFT_307781</name>
</gene>
<comment type="caution">
    <text evidence="1">The sequence shown here is derived from an EMBL/GenBank/DDBJ whole genome shotgun (WGS) entry which is preliminary data.</text>
</comment>
<organism evidence="1 2">
    <name type="scientific">Lentinula raphanica</name>
    <dbReference type="NCBI Taxonomy" id="153919"/>
    <lineage>
        <taxon>Eukaryota</taxon>
        <taxon>Fungi</taxon>
        <taxon>Dikarya</taxon>
        <taxon>Basidiomycota</taxon>
        <taxon>Agaricomycotina</taxon>
        <taxon>Agaricomycetes</taxon>
        <taxon>Agaricomycetidae</taxon>
        <taxon>Agaricales</taxon>
        <taxon>Marasmiineae</taxon>
        <taxon>Omphalotaceae</taxon>
        <taxon>Lentinula</taxon>
    </lineage>
</organism>
<accession>A0AA38P3J4</accession>
<protein>
    <submittedName>
        <fullName evidence="1">Uncharacterized protein</fullName>
    </submittedName>
</protein>
<sequence>MFRLPLRRCLPWRTPALYPARTLKSVSRTNTEHQVDSLGLPIKPLWSVNDLLSSYPQPELSPSTFKSLHELSALIPPEEGTQEYVKLKKELEELVKLVEAVKLVDTTGVELVDGRPFLGDGDVEGIHDEDLGLLDAEEDEESGRDLLKHASRTEGDFYVVEADRER</sequence>
<evidence type="ECO:0000313" key="1">
    <source>
        <dbReference type="EMBL" id="KAJ3835461.1"/>
    </source>
</evidence>
<dbReference type="Pfam" id="PF02686">
    <property type="entry name" value="GatC"/>
    <property type="match status" value="1"/>
</dbReference>
<proteinExistence type="predicted"/>
<evidence type="ECO:0000313" key="2">
    <source>
        <dbReference type="Proteomes" id="UP001163846"/>
    </source>
</evidence>
<dbReference type="InterPro" id="IPR003837">
    <property type="entry name" value="GatC"/>
</dbReference>
<dbReference type="GO" id="GO:0006450">
    <property type="term" value="P:regulation of translational fidelity"/>
    <property type="evidence" value="ECO:0007669"/>
    <property type="project" value="InterPro"/>
</dbReference>
<name>A0AA38P3J4_9AGAR</name>
<dbReference type="EMBL" id="MU806409">
    <property type="protein sequence ID" value="KAJ3835461.1"/>
    <property type="molecule type" value="Genomic_DNA"/>
</dbReference>
<keyword evidence="2" id="KW-1185">Reference proteome</keyword>
<reference evidence="1" key="1">
    <citation type="submission" date="2022-08" db="EMBL/GenBank/DDBJ databases">
        <authorList>
            <consortium name="DOE Joint Genome Institute"/>
            <person name="Min B."/>
            <person name="Riley R."/>
            <person name="Sierra-Patev S."/>
            <person name="Naranjo-Ortiz M."/>
            <person name="Looney B."/>
            <person name="Konkel Z."/>
            <person name="Slot J.C."/>
            <person name="Sakamoto Y."/>
            <person name="Steenwyk J.L."/>
            <person name="Rokas A."/>
            <person name="Carro J."/>
            <person name="Camarero S."/>
            <person name="Ferreira P."/>
            <person name="Molpeceres G."/>
            <person name="Ruiz-Duenas F.J."/>
            <person name="Serrano A."/>
            <person name="Henrissat B."/>
            <person name="Drula E."/>
            <person name="Hughes K.W."/>
            <person name="Mata J.L."/>
            <person name="Ishikawa N.K."/>
            <person name="Vargas-Isla R."/>
            <person name="Ushijima S."/>
            <person name="Smith C.A."/>
            <person name="Ahrendt S."/>
            <person name="Andreopoulos W."/>
            <person name="He G."/>
            <person name="Labutti K."/>
            <person name="Lipzen A."/>
            <person name="Ng V."/>
            <person name="Sandor L."/>
            <person name="Barry K."/>
            <person name="Martinez A.T."/>
            <person name="Xiao Y."/>
            <person name="Gibbons J.G."/>
            <person name="Terashima K."/>
            <person name="Hibbett D.S."/>
            <person name="Grigoriev I.V."/>
        </authorList>
    </citation>
    <scope>NUCLEOTIDE SEQUENCE</scope>
    <source>
        <strain evidence="1">TFB9207</strain>
    </source>
</reference>
<dbReference type="AlphaFoldDB" id="A0AA38P3J4"/>
<dbReference type="Proteomes" id="UP001163846">
    <property type="component" value="Unassembled WGS sequence"/>
</dbReference>